<accession>A0A1I5HBX2</accession>
<gene>
    <name evidence="2" type="ORF">SAMN05660359_03563</name>
</gene>
<organism evidence="2 3">
    <name type="scientific">Geodermatophilus obscurus</name>
    <dbReference type="NCBI Taxonomy" id="1861"/>
    <lineage>
        <taxon>Bacteria</taxon>
        <taxon>Bacillati</taxon>
        <taxon>Actinomycetota</taxon>
        <taxon>Actinomycetes</taxon>
        <taxon>Geodermatophilales</taxon>
        <taxon>Geodermatophilaceae</taxon>
        <taxon>Geodermatophilus</taxon>
    </lineage>
</organism>
<dbReference type="Pfam" id="PF13460">
    <property type="entry name" value="NAD_binding_10"/>
    <property type="match status" value="1"/>
</dbReference>
<proteinExistence type="predicted"/>
<dbReference type="InterPro" id="IPR016040">
    <property type="entry name" value="NAD(P)-bd_dom"/>
</dbReference>
<evidence type="ECO:0000313" key="3">
    <source>
        <dbReference type="Proteomes" id="UP000183642"/>
    </source>
</evidence>
<evidence type="ECO:0000313" key="2">
    <source>
        <dbReference type="EMBL" id="SFO45828.1"/>
    </source>
</evidence>
<dbReference type="EMBL" id="FOWE01000009">
    <property type="protein sequence ID" value="SFO45828.1"/>
    <property type="molecule type" value="Genomic_DNA"/>
</dbReference>
<dbReference type="InterPro" id="IPR036291">
    <property type="entry name" value="NAD(P)-bd_dom_sf"/>
</dbReference>
<dbReference type="Proteomes" id="UP000183642">
    <property type="component" value="Unassembled WGS sequence"/>
</dbReference>
<protein>
    <submittedName>
        <fullName evidence="2">Putative NADH-flavin reductase</fullName>
    </submittedName>
</protein>
<name>A0A1I5HBX2_9ACTN</name>
<dbReference type="InterPro" id="IPR051606">
    <property type="entry name" value="Polyketide_Oxido-like"/>
</dbReference>
<dbReference type="GO" id="GO:0042602">
    <property type="term" value="F:riboflavin reductase (NADPH) activity"/>
    <property type="evidence" value="ECO:0007669"/>
    <property type="project" value="TreeGrafter"/>
</dbReference>
<dbReference type="PANTHER" id="PTHR43355:SF2">
    <property type="entry name" value="FLAVIN REDUCTASE (NADPH)"/>
    <property type="match status" value="1"/>
</dbReference>
<dbReference type="SUPFAM" id="SSF51735">
    <property type="entry name" value="NAD(P)-binding Rossmann-fold domains"/>
    <property type="match status" value="1"/>
</dbReference>
<feature type="domain" description="NAD(P)-binding" evidence="1">
    <location>
        <begin position="7"/>
        <end position="196"/>
    </location>
</feature>
<dbReference type="RefSeq" id="WP_075014876.1">
    <property type="nucleotide sequence ID" value="NZ_FOWE01000009.1"/>
</dbReference>
<dbReference type="AlphaFoldDB" id="A0A1I5HBX2"/>
<evidence type="ECO:0000259" key="1">
    <source>
        <dbReference type="Pfam" id="PF13460"/>
    </source>
</evidence>
<dbReference type="GO" id="GO:0004074">
    <property type="term" value="F:biliverdin reductase [NAD(P)H] activity"/>
    <property type="evidence" value="ECO:0007669"/>
    <property type="project" value="TreeGrafter"/>
</dbReference>
<keyword evidence="3" id="KW-1185">Reference proteome</keyword>
<reference evidence="3" key="1">
    <citation type="submission" date="2016-10" db="EMBL/GenBank/DDBJ databases">
        <authorList>
            <person name="Varghese N."/>
            <person name="Submissions S."/>
        </authorList>
    </citation>
    <scope>NUCLEOTIDE SEQUENCE [LARGE SCALE GENOMIC DNA]</scope>
    <source>
        <strain evidence="3">DSM 43161</strain>
    </source>
</reference>
<dbReference type="PANTHER" id="PTHR43355">
    <property type="entry name" value="FLAVIN REDUCTASE (NADPH)"/>
    <property type="match status" value="1"/>
</dbReference>
<sequence>MRVLVLGAGGKTGGAVVQRAQTAGHQVIAFVHHAGGYDRPAGVDVAEGDATDADAVAAAVAGQDAVIDTIGGRTPYRSNTTLEADVARAVIAAMTRSGVRRLLVTSSVGVGDSLANGTLGLRVLLTTFLRGSTADKAAMERAVTASGLDWTIARPAILTDRPATGTVRTLDPATGEKARRISRGDLAAWLVAQLDDRDNVRRAVTLATS</sequence>
<dbReference type="Gene3D" id="3.40.50.720">
    <property type="entry name" value="NAD(P)-binding Rossmann-like Domain"/>
    <property type="match status" value="1"/>
</dbReference>